<keyword evidence="9" id="KW-0234">DNA repair</keyword>
<evidence type="ECO:0000313" key="14">
    <source>
        <dbReference type="EMBL" id="CAB5060190.1"/>
    </source>
</evidence>
<dbReference type="GO" id="GO:0006310">
    <property type="term" value="P:DNA recombination"/>
    <property type="evidence" value="ECO:0007669"/>
    <property type="project" value="TreeGrafter"/>
</dbReference>
<dbReference type="EMBL" id="CAFBQP010000029">
    <property type="protein sequence ID" value="CAB5060190.1"/>
    <property type="molecule type" value="Genomic_DNA"/>
</dbReference>
<dbReference type="InterPro" id="IPR013986">
    <property type="entry name" value="DExx_box_DNA_helicase_dom_sf"/>
</dbReference>
<keyword evidence="4" id="KW-0378">Hydrolase</keyword>
<keyword evidence="1" id="KW-0540">Nuclease</keyword>
<dbReference type="InterPro" id="IPR006697">
    <property type="entry name" value="RecC"/>
</dbReference>
<dbReference type="SUPFAM" id="SSF52980">
    <property type="entry name" value="Restriction endonuclease-like"/>
    <property type="match status" value="1"/>
</dbReference>
<evidence type="ECO:0000313" key="12">
    <source>
        <dbReference type="EMBL" id="CAB4766899.1"/>
    </source>
</evidence>
<dbReference type="EMBL" id="CAEZXX010000084">
    <property type="protein sequence ID" value="CAB4713292.1"/>
    <property type="molecule type" value="Genomic_DNA"/>
</dbReference>
<keyword evidence="3" id="KW-0227">DNA damage</keyword>
<dbReference type="GO" id="GO:0003677">
    <property type="term" value="F:DNA binding"/>
    <property type="evidence" value="ECO:0007669"/>
    <property type="project" value="UniProtKB-KW"/>
</dbReference>
<evidence type="ECO:0000256" key="5">
    <source>
        <dbReference type="ARBA" id="ARBA00022806"/>
    </source>
</evidence>
<dbReference type="InterPro" id="IPR041500">
    <property type="entry name" value="RecC_C"/>
</dbReference>
<dbReference type="PANTHER" id="PTHR30591">
    <property type="entry name" value="RECBCD ENZYME SUBUNIT RECC"/>
    <property type="match status" value="1"/>
</dbReference>
<dbReference type="HAMAP" id="MF_01486">
    <property type="entry name" value="RecC"/>
    <property type="match status" value="1"/>
</dbReference>
<dbReference type="Gene3D" id="1.10.10.160">
    <property type="match status" value="1"/>
</dbReference>
<reference evidence="13" key="1">
    <citation type="submission" date="2020-05" db="EMBL/GenBank/DDBJ databases">
        <authorList>
            <person name="Chiriac C."/>
            <person name="Salcher M."/>
            <person name="Ghai R."/>
            <person name="Kavagutti S V."/>
        </authorList>
    </citation>
    <scope>NUCLEOTIDE SEQUENCE</scope>
</reference>
<evidence type="ECO:0000256" key="6">
    <source>
        <dbReference type="ARBA" id="ARBA00022839"/>
    </source>
</evidence>
<dbReference type="Gene3D" id="3.40.50.300">
    <property type="entry name" value="P-loop containing nucleotide triphosphate hydrolases"/>
    <property type="match status" value="2"/>
</dbReference>
<evidence type="ECO:0000313" key="13">
    <source>
        <dbReference type="EMBL" id="CAB4862485.1"/>
    </source>
</evidence>
<dbReference type="EMBL" id="CAFBLR010000015">
    <property type="protein sequence ID" value="CAB4862485.1"/>
    <property type="molecule type" value="Genomic_DNA"/>
</dbReference>
<feature type="domain" description="RecC C-terminal" evidence="10">
    <location>
        <begin position="806"/>
        <end position="1049"/>
    </location>
</feature>
<evidence type="ECO:0000256" key="1">
    <source>
        <dbReference type="ARBA" id="ARBA00022722"/>
    </source>
</evidence>
<evidence type="ECO:0000256" key="2">
    <source>
        <dbReference type="ARBA" id="ARBA00022741"/>
    </source>
</evidence>
<dbReference type="InterPro" id="IPR027417">
    <property type="entry name" value="P-loop_NTPase"/>
</dbReference>
<dbReference type="GO" id="GO:0005524">
    <property type="term" value="F:ATP binding"/>
    <property type="evidence" value="ECO:0007669"/>
    <property type="project" value="UniProtKB-KW"/>
</dbReference>
<proteinExistence type="inferred from homology"/>
<dbReference type="GO" id="GO:0008854">
    <property type="term" value="F:exodeoxyribonuclease V activity"/>
    <property type="evidence" value="ECO:0007669"/>
    <property type="project" value="InterPro"/>
</dbReference>
<evidence type="ECO:0000256" key="7">
    <source>
        <dbReference type="ARBA" id="ARBA00022840"/>
    </source>
</evidence>
<keyword evidence="7" id="KW-0067">ATP-binding</keyword>
<evidence type="ECO:0000256" key="4">
    <source>
        <dbReference type="ARBA" id="ARBA00022801"/>
    </source>
</evidence>
<evidence type="ECO:0000256" key="9">
    <source>
        <dbReference type="ARBA" id="ARBA00023204"/>
    </source>
</evidence>
<dbReference type="Pfam" id="PF04257">
    <property type="entry name" value="Exonuc_V_gamma"/>
    <property type="match status" value="1"/>
</dbReference>
<evidence type="ECO:0000256" key="3">
    <source>
        <dbReference type="ARBA" id="ARBA00022763"/>
    </source>
</evidence>
<keyword evidence="8" id="KW-0238">DNA-binding</keyword>
<accession>A0A6J7D054</accession>
<name>A0A6J7D054_9ZZZZ</name>
<dbReference type="PANTHER" id="PTHR30591:SF1">
    <property type="entry name" value="RECBCD ENZYME SUBUNIT RECC"/>
    <property type="match status" value="1"/>
</dbReference>
<dbReference type="SUPFAM" id="SSF52540">
    <property type="entry name" value="P-loop containing nucleoside triphosphate hydrolases"/>
    <property type="match status" value="2"/>
</dbReference>
<keyword evidence="6" id="KW-0269">Exonuclease</keyword>
<dbReference type="Gene3D" id="3.40.50.10930">
    <property type="match status" value="1"/>
</dbReference>
<dbReference type="InterPro" id="IPR011335">
    <property type="entry name" value="Restrct_endonuc-II-like"/>
</dbReference>
<dbReference type="PIRSF" id="PIRSF000980">
    <property type="entry name" value="RecC"/>
    <property type="match status" value="1"/>
</dbReference>
<dbReference type="GO" id="GO:0006281">
    <property type="term" value="P:DNA repair"/>
    <property type="evidence" value="ECO:0007669"/>
    <property type="project" value="UniProtKB-KW"/>
</dbReference>
<dbReference type="GO" id="GO:0009338">
    <property type="term" value="C:exodeoxyribonuclease V complex"/>
    <property type="evidence" value="ECO:0007669"/>
    <property type="project" value="InterPro"/>
</dbReference>
<keyword evidence="2" id="KW-0547">Nucleotide-binding</keyword>
<evidence type="ECO:0000259" key="10">
    <source>
        <dbReference type="Pfam" id="PF17946"/>
    </source>
</evidence>
<keyword evidence="5" id="KW-0347">Helicase</keyword>
<organism evidence="13">
    <name type="scientific">freshwater metagenome</name>
    <dbReference type="NCBI Taxonomy" id="449393"/>
    <lineage>
        <taxon>unclassified sequences</taxon>
        <taxon>metagenomes</taxon>
        <taxon>ecological metagenomes</taxon>
    </lineage>
</organism>
<dbReference type="EMBL" id="CAEZYY010000041">
    <property type="protein sequence ID" value="CAB4766899.1"/>
    <property type="molecule type" value="Genomic_DNA"/>
</dbReference>
<evidence type="ECO:0000256" key="8">
    <source>
        <dbReference type="ARBA" id="ARBA00023125"/>
    </source>
</evidence>
<dbReference type="Pfam" id="PF17946">
    <property type="entry name" value="RecC_C"/>
    <property type="match status" value="1"/>
</dbReference>
<gene>
    <name evidence="11" type="ORF">UFOPK2602_01288</name>
    <name evidence="12" type="ORF">UFOPK2806_02171</name>
    <name evidence="13" type="ORF">UFOPK3417_00303</name>
    <name evidence="14" type="ORF">UFOPK4306_00941</name>
</gene>
<protein>
    <submittedName>
        <fullName evidence="13">Unannotated protein</fullName>
    </submittedName>
</protein>
<evidence type="ECO:0000313" key="11">
    <source>
        <dbReference type="EMBL" id="CAB4713292.1"/>
    </source>
</evidence>
<sequence length="1137" mass="121186">MLTLHHADELEPLLNSLAGVLAPPLADPFTPHVVAVPSAGTADAVMAALGTRLGSTGRGDGIVANVGFLFPGQFVARALGAAATDDDPWSIERLTWTVLQILEAQPSLLPWATDAGAAAGRDPWALARRIADLFDQYASQRPALVTSWALGEDTDGTFLTDGHLAPLDAGHLWQARLWREVRKHINTPSPPERLPHYLEQIRLGAIQPNLPERVSVFGFGSLSFTFLSLLRSLAQVRDVHVFLRHPSRVAWASSVNRLAGAVQVRANLDVAAHVNHPLLASWGRPALEARALTAGMPDVVERPADRVADSPPISLLAHVQNGIRHDVAPAPAGGLALADHSLQVHACHGDLRQLEVLRDALGHAFVTDPTLQAHDVLVLCPDLERFAPLVESVLGRGSLPVPARVGDRSLTTEDSLADVLQAALQLVEGRATLTQVLSLAQSEPVRTRFGWEAEHIGQLANWCTELGTRWGLLPEHRVQWGIPSDIVGGTWLAMSERLLAGAALSAPADRAVLGNVVPFDDMGSDDVALAGTMADFLARLVWLHEQVGTPRPIAEWVDTLHAVVDHFCAVPKDEHWRIAALHLVLDEIRITATGPNGTSAVPLGIADVKAVLANHLADRPGRLRLRSGAVTVTSLIPLRGVPARVVCILGLDEGAVRTGNADGDDVLGSRPCVGERHPRLESRHLLLDAVLAAQDRLIVTCNGADLTTNKEVPFIVALAELLDTVNSVRGGNGPQVVIRHPRHGFHEGALTTGSLLSGSDQPFTFDPQMLAAAQARRTAHAPQPASGSDGTVPVSPWALAPRPVGTVNIDRAVSAIVNPGRTYLRERLDVRLPGDTETLDDGLPIGLDPLGTSALGRALLQARRHGVGFDEWSATVRLTGTLPPGDLSTAALDAVIDEVQGFEAVLQAWSVDDRATDEVDIALQVDVRFGGNGPTAVQLMGKVAGVSGTRLADTRYARPRASQRLGLALRLAALQVQHPDTDWSAVLVTRKASDDDRTTPAIGLRFRGVGAERAETARAFLVRGLQVLEWALRDAVPLFERASEAMAAANWGSADTHLENDLKDDAVGFLWADTSVDDLRDAPLCAGDPPGLRADSGAGRGVAVAEWVWGLLHKSVEYVDQDGAVLEAGDDEDGGEA</sequence>
<dbReference type="GO" id="GO:0004386">
    <property type="term" value="F:helicase activity"/>
    <property type="evidence" value="ECO:0007669"/>
    <property type="project" value="UniProtKB-KW"/>
</dbReference>
<dbReference type="AlphaFoldDB" id="A0A6J7D054"/>